<keyword evidence="4" id="KW-0805">Transcription regulation</keyword>
<evidence type="ECO:0000313" key="10">
    <source>
        <dbReference type="Proteomes" id="UP000277928"/>
    </source>
</evidence>
<dbReference type="OMA" id="MEVTEMP"/>
<dbReference type="FunFam" id="1.20.890.10:FF:000003">
    <property type="entry name" value="protein dpy-30 homolog"/>
    <property type="match status" value="1"/>
</dbReference>
<dbReference type="EMBL" id="UYRX01000461">
    <property type="protein sequence ID" value="VDK82552.1"/>
    <property type="molecule type" value="Genomic_DNA"/>
</dbReference>
<keyword evidence="3" id="KW-0156">Chromatin regulator</keyword>
<dbReference type="InterPro" id="IPR049629">
    <property type="entry name" value="DPY30_SDC1_DD"/>
</dbReference>
<evidence type="ECO:0000256" key="3">
    <source>
        <dbReference type="ARBA" id="ARBA00022853"/>
    </source>
</evidence>
<keyword evidence="6" id="KW-0539">Nucleus</keyword>
<evidence type="ECO:0000256" key="5">
    <source>
        <dbReference type="ARBA" id="ARBA00023163"/>
    </source>
</evidence>
<keyword evidence="5" id="KW-0804">Transcription</keyword>
<protein>
    <recommendedName>
        <fullName evidence="7">Protein dpy-30 homolog</fullName>
    </recommendedName>
</protein>
<dbReference type="GO" id="GO:0048188">
    <property type="term" value="C:Set1C/COMPASS complex"/>
    <property type="evidence" value="ECO:0007669"/>
    <property type="project" value="InterPro"/>
</dbReference>
<dbReference type="PANTHER" id="PTHR23356">
    <property type="entry name" value="DPY30-RELATED"/>
    <property type="match status" value="1"/>
</dbReference>
<feature type="region of interest" description="Disordered" evidence="8">
    <location>
        <begin position="23"/>
        <end position="109"/>
    </location>
</feature>
<evidence type="ECO:0000256" key="2">
    <source>
        <dbReference type="ARBA" id="ARBA00010849"/>
    </source>
</evidence>
<evidence type="ECO:0000256" key="6">
    <source>
        <dbReference type="ARBA" id="ARBA00023242"/>
    </source>
</evidence>
<dbReference type="STRING" id="42156.A0A3P6T3P3"/>
<feature type="compositionally biased region" description="Low complexity" evidence="8">
    <location>
        <begin position="70"/>
        <end position="79"/>
    </location>
</feature>
<comment type="subcellular location">
    <subcellularLocation>
        <location evidence="1">Nucleus</location>
    </subcellularLocation>
</comment>
<dbReference type="InterPro" id="IPR007858">
    <property type="entry name" value="Dpy-30_motif"/>
</dbReference>
<gene>
    <name evidence="9" type="ORF">NLS_LOCUS5810</name>
</gene>
<organism evidence="9 10">
    <name type="scientific">Litomosoides sigmodontis</name>
    <name type="common">Filarial nematode worm</name>
    <dbReference type="NCBI Taxonomy" id="42156"/>
    <lineage>
        <taxon>Eukaryota</taxon>
        <taxon>Metazoa</taxon>
        <taxon>Ecdysozoa</taxon>
        <taxon>Nematoda</taxon>
        <taxon>Chromadorea</taxon>
        <taxon>Rhabditida</taxon>
        <taxon>Spirurina</taxon>
        <taxon>Spiruromorpha</taxon>
        <taxon>Filarioidea</taxon>
        <taxon>Onchocercidae</taxon>
        <taxon>Litomosoides</taxon>
    </lineage>
</organism>
<dbReference type="PANTHER" id="PTHR23356:SF16">
    <property type="entry name" value="DPY30 DOMAIN CONTAINING 2"/>
    <property type="match status" value="1"/>
</dbReference>
<accession>A0A3P6T3P3</accession>
<feature type="compositionally biased region" description="Basic and acidic residues" evidence="8">
    <location>
        <begin position="43"/>
        <end position="60"/>
    </location>
</feature>
<dbReference type="InterPro" id="IPR037856">
    <property type="entry name" value="Sdc1/DPY30"/>
</dbReference>
<evidence type="ECO:0000256" key="7">
    <source>
        <dbReference type="ARBA" id="ARBA00044172"/>
    </source>
</evidence>
<reference evidence="9 10" key="1">
    <citation type="submission" date="2018-08" db="EMBL/GenBank/DDBJ databases">
        <authorList>
            <person name="Laetsch R D."/>
            <person name="Stevens L."/>
            <person name="Kumar S."/>
            <person name="Blaxter L. M."/>
        </authorList>
    </citation>
    <scope>NUCLEOTIDE SEQUENCE [LARGE SCALE GENOMIC DNA]</scope>
</reference>
<evidence type="ECO:0000256" key="1">
    <source>
        <dbReference type="ARBA" id="ARBA00004123"/>
    </source>
</evidence>
<dbReference type="Gene3D" id="1.20.890.10">
    <property type="entry name" value="cAMP-dependent protein kinase regulatory subunit, dimerization-anchoring domain"/>
    <property type="match status" value="1"/>
</dbReference>
<dbReference type="GO" id="GO:0006325">
    <property type="term" value="P:chromatin organization"/>
    <property type="evidence" value="ECO:0007669"/>
    <property type="project" value="UniProtKB-KW"/>
</dbReference>
<evidence type="ECO:0000256" key="4">
    <source>
        <dbReference type="ARBA" id="ARBA00023015"/>
    </source>
</evidence>
<proteinExistence type="inferred from homology"/>
<evidence type="ECO:0000256" key="8">
    <source>
        <dbReference type="SAM" id="MobiDB-lite"/>
    </source>
</evidence>
<keyword evidence="10" id="KW-1185">Reference proteome</keyword>
<dbReference type="OrthoDB" id="417678at2759"/>
<evidence type="ECO:0000313" key="9">
    <source>
        <dbReference type="EMBL" id="VDK82552.1"/>
    </source>
</evidence>
<dbReference type="AlphaFoldDB" id="A0A3P6T3P3"/>
<dbReference type="Pfam" id="PF05186">
    <property type="entry name" value="Dpy-30"/>
    <property type="match status" value="1"/>
</dbReference>
<dbReference type="Proteomes" id="UP000277928">
    <property type="component" value="Unassembled WGS sequence"/>
</dbReference>
<name>A0A3P6T3P3_LITSI</name>
<sequence length="168" mass="18589">MNSGWILCNVVRRLRMSAMEVTEMPTAESEQMKEQVEEMQQQKVEEAKKEEAPAQEEAAKAVDSTLSHPSATSENTESNAESEKKDASQAGLESGSGDTATTATTTIPTRQYLDQTVVPILLQALGALAKERPPNPIEYLANYLLKEKDRFSTSFTQQQQQQPNESSH</sequence>
<dbReference type="CDD" id="cd22965">
    <property type="entry name" value="DD_DPY30_SDC1"/>
    <property type="match status" value="1"/>
</dbReference>
<comment type="similarity">
    <text evidence="2">Belongs to the dpy-30 family.</text>
</comment>